<name>A0A238IWG1_9RHOB</name>
<evidence type="ECO:0000256" key="7">
    <source>
        <dbReference type="HAMAP-Rule" id="MF_00168"/>
    </source>
</evidence>
<dbReference type="OrthoDB" id="9805417at2"/>
<feature type="binding site" evidence="7">
    <location>
        <begin position="93"/>
        <end position="97"/>
    </location>
    <ligand>
        <name>substrate</name>
    </ligand>
</feature>
<dbReference type="InterPro" id="IPR004803">
    <property type="entry name" value="TGT"/>
</dbReference>
<accession>A0A238IWG1</accession>
<evidence type="ECO:0000256" key="3">
    <source>
        <dbReference type="ARBA" id="ARBA00022679"/>
    </source>
</evidence>
<dbReference type="AlphaFoldDB" id="A0A238IWG1"/>
<dbReference type="HAMAP" id="MF_00168">
    <property type="entry name" value="Q_tRNA_Tgt"/>
    <property type="match status" value="1"/>
</dbReference>
<dbReference type="PANTHER" id="PTHR46499">
    <property type="entry name" value="QUEUINE TRNA-RIBOSYLTRANSFERASE"/>
    <property type="match status" value="1"/>
</dbReference>
<evidence type="ECO:0000256" key="2">
    <source>
        <dbReference type="ARBA" id="ARBA00022676"/>
    </source>
</evidence>
<evidence type="ECO:0000256" key="4">
    <source>
        <dbReference type="ARBA" id="ARBA00022694"/>
    </source>
</evidence>
<feature type="active site" description="Nucleophile" evidence="7">
    <location>
        <position position="267"/>
    </location>
</feature>
<dbReference type="EMBL" id="FXXQ01000001">
    <property type="protein sequence ID" value="SMX22373.1"/>
    <property type="molecule type" value="Genomic_DNA"/>
</dbReference>
<feature type="binding site" evidence="7">
    <location>
        <position position="336"/>
    </location>
    <ligand>
        <name>Zn(2+)</name>
        <dbReference type="ChEBI" id="CHEBI:29105"/>
    </ligand>
</feature>
<comment type="cofactor">
    <cofactor evidence="7">
        <name>Zn(2+)</name>
        <dbReference type="ChEBI" id="CHEBI:29105"/>
    </cofactor>
    <text evidence="7">Binds 1 zinc ion per subunit.</text>
</comment>
<proteinExistence type="inferred from homology"/>
<comment type="subunit">
    <text evidence="7">Homodimer. Within each dimer, one monomer is responsible for RNA recognition and catalysis, while the other monomer binds to the replacement base PreQ1.</text>
</comment>
<feature type="domain" description="tRNA-guanine(15) transglycosylase-like" evidence="8">
    <location>
        <begin position="15"/>
        <end position="369"/>
    </location>
</feature>
<dbReference type="RefSeq" id="WP_093972333.1">
    <property type="nucleotide sequence ID" value="NZ_FXXQ01000001.1"/>
</dbReference>
<dbReference type="InterPro" id="IPR050076">
    <property type="entry name" value="ArchSynthase1/Queuine_TRR"/>
</dbReference>
<feature type="binding site" evidence="7">
    <location>
        <position position="307"/>
    </location>
    <ligand>
        <name>Zn(2+)</name>
        <dbReference type="ChEBI" id="CHEBI:29105"/>
    </ligand>
</feature>
<dbReference type="GO" id="GO:0008479">
    <property type="term" value="F:tRNA-guanosine(34) queuine transglycosylase activity"/>
    <property type="evidence" value="ECO:0007669"/>
    <property type="project" value="UniProtKB-UniRule"/>
</dbReference>
<keyword evidence="2 7" id="KW-0328">Glycosyltransferase</keyword>
<dbReference type="SUPFAM" id="SSF51713">
    <property type="entry name" value="tRNA-guanine transglycosylase"/>
    <property type="match status" value="1"/>
</dbReference>
<dbReference type="Gene3D" id="3.20.20.105">
    <property type="entry name" value="Queuine tRNA-ribosyltransferase-like"/>
    <property type="match status" value="1"/>
</dbReference>
<comment type="pathway">
    <text evidence="1 7">tRNA modification; tRNA-queuosine biosynthesis.</text>
</comment>
<dbReference type="NCBIfam" id="TIGR00449">
    <property type="entry name" value="tgt_general"/>
    <property type="match status" value="1"/>
</dbReference>
<comment type="catalytic activity">
    <reaction evidence="6 7">
        <text>7-aminomethyl-7-carbaguanine + guanosine(34) in tRNA = 7-aminomethyl-7-carbaguanosine(34) in tRNA + guanine</text>
        <dbReference type="Rhea" id="RHEA:24104"/>
        <dbReference type="Rhea" id="RHEA-COMP:10341"/>
        <dbReference type="Rhea" id="RHEA-COMP:10342"/>
        <dbReference type="ChEBI" id="CHEBI:16235"/>
        <dbReference type="ChEBI" id="CHEBI:58703"/>
        <dbReference type="ChEBI" id="CHEBI:74269"/>
        <dbReference type="ChEBI" id="CHEBI:82833"/>
        <dbReference type="EC" id="2.4.2.29"/>
    </reaction>
</comment>
<dbReference type="Proteomes" id="UP000201838">
    <property type="component" value="Unassembled WGS sequence"/>
</dbReference>
<keyword evidence="5 7" id="KW-0671">Queuosine biosynthesis</keyword>
<evidence type="ECO:0000313" key="9">
    <source>
        <dbReference type="EMBL" id="SMX22373.1"/>
    </source>
</evidence>
<dbReference type="InterPro" id="IPR002616">
    <property type="entry name" value="tRNA_ribo_trans-like"/>
</dbReference>
<keyword evidence="3 7" id="KW-0808">Transferase</keyword>
<dbReference type="Pfam" id="PF01702">
    <property type="entry name" value="TGT"/>
    <property type="match status" value="1"/>
</dbReference>
<dbReference type="GO" id="GO:0008616">
    <property type="term" value="P:tRNA queuosine(34) biosynthetic process"/>
    <property type="evidence" value="ECO:0007669"/>
    <property type="project" value="UniProtKB-UniRule"/>
</dbReference>
<evidence type="ECO:0000313" key="10">
    <source>
        <dbReference type="Proteomes" id="UP000201838"/>
    </source>
</evidence>
<feature type="binding site" evidence="7">
    <location>
        <position position="217"/>
    </location>
    <ligand>
        <name>substrate</name>
    </ligand>
</feature>
<gene>
    <name evidence="7 9" type="primary">tgt</name>
    <name evidence="9" type="ORF">BOA8489_00469</name>
</gene>
<feature type="binding site" evidence="7">
    <location>
        <position position="310"/>
    </location>
    <ligand>
        <name>Zn(2+)</name>
        <dbReference type="ChEBI" id="CHEBI:29105"/>
    </ligand>
</feature>
<dbReference type="GO" id="GO:0005829">
    <property type="term" value="C:cytosol"/>
    <property type="evidence" value="ECO:0007669"/>
    <property type="project" value="TreeGrafter"/>
</dbReference>
<protein>
    <recommendedName>
        <fullName evidence="7">Queuine tRNA-ribosyltransferase</fullName>
        <ecNumber evidence="7">2.4.2.29</ecNumber>
    </recommendedName>
    <alternativeName>
        <fullName evidence="7">Guanine insertion enzyme</fullName>
    </alternativeName>
    <alternativeName>
        <fullName evidence="7">tRNA-guanine transglycosylase</fullName>
    </alternativeName>
</protein>
<organism evidence="9 10">
    <name type="scientific">Boseongicola aestuarii</name>
    <dbReference type="NCBI Taxonomy" id="1470561"/>
    <lineage>
        <taxon>Bacteria</taxon>
        <taxon>Pseudomonadati</taxon>
        <taxon>Pseudomonadota</taxon>
        <taxon>Alphaproteobacteria</taxon>
        <taxon>Rhodobacterales</taxon>
        <taxon>Paracoccaceae</taxon>
        <taxon>Boseongicola</taxon>
    </lineage>
</organism>
<comment type="function">
    <text evidence="7">Catalyzes the base-exchange of a guanine (G) residue with the queuine precursor 7-aminomethyl-7-deazaguanine (PreQ1) at position 34 (anticodon wobble position) in tRNAs with GU(N) anticodons (tRNA-Asp, -Asn, -His and -Tyr). Catalysis occurs through a double-displacement mechanism. The nucleophile active site attacks the C1' of nucleotide 34 to detach the guanine base from the RNA, forming a covalent enzyme-RNA intermediate. The proton acceptor active site deprotonates the incoming PreQ1, allowing a nucleophilic attack on the C1' of the ribose to form the product. After dissociation, two additional enzymatic reactions on the tRNA convert PreQ1 to queuine (Q), resulting in the hypermodified nucleoside queuosine (7-(((4,5-cis-dihydroxy-2-cyclopenten-1-yl)amino)methyl)-7-deazaguanosine).</text>
</comment>
<evidence type="ECO:0000256" key="6">
    <source>
        <dbReference type="ARBA" id="ARBA00050112"/>
    </source>
</evidence>
<comment type="similarity">
    <text evidence="7">Belongs to the queuine tRNA-ribosyltransferase family.</text>
</comment>
<keyword evidence="7" id="KW-0862">Zinc</keyword>
<evidence type="ECO:0000256" key="1">
    <source>
        <dbReference type="ARBA" id="ARBA00004691"/>
    </source>
</evidence>
<keyword evidence="7" id="KW-0479">Metal-binding</keyword>
<dbReference type="UniPathway" id="UPA00392"/>
<evidence type="ECO:0000256" key="5">
    <source>
        <dbReference type="ARBA" id="ARBA00022785"/>
    </source>
</evidence>
<sequence length="376" mass="41336">MTATFSFDLKATDGAARTGVISTPRGNIRTPAFMPVGTAATVKAMMPESVAATGADILLGNTYHLMLRPGAERIERLGGLHKFMNWERPILTDSGGFQVMSLADLRKLTEKGVTFKSHIDGSKHELTPERSMEIQRQLGSDIVMCFDECPALPSDRARIEDSMRLSMRWAARSREAFGDRPGHALFGIQQGGLEQDLRQESADALRGIGFDGYAVGGLAVGEGQEAMFAVLDYAPAQLPVDKPRYLMGVGKPDDIVGAVKRGIDMMDCVLPSRSGRTGQAFTRRGVVNIKNARHADDPRPLDEQCACPACSKYSRAYLHHVFRAGEMISGMLLTWHNLHYFQEIMSGMRAAIEEGAFEEWERGFHETRAKGDIDAL</sequence>
<dbReference type="EC" id="2.4.2.29" evidence="7"/>
<keyword evidence="10" id="KW-1185">Reference proteome</keyword>
<feature type="binding site" evidence="7">
    <location>
        <position position="305"/>
    </location>
    <ligand>
        <name>Zn(2+)</name>
        <dbReference type="ChEBI" id="CHEBI:29105"/>
    </ligand>
</feature>
<feature type="active site" description="Proton acceptor" evidence="7">
    <location>
        <position position="93"/>
    </location>
</feature>
<dbReference type="PANTHER" id="PTHR46499:SF1">
    <property type="entry name" value="QUEUINE TRNA-RIBOSYLTRANSFERASE"/>
    <property type="match status" value="1"/>
</dbReference>
<dbReference type="InterPro" id="IPR036511">
    <property type="entry name" value="TGT-like_sf"/>
</dbReference>
<evidence type="ECO:0000259" key="8">
    <source>
        <dbReference type="Pfam" id="PF01702"/>
    </source>
</evidence>
<feature type="region of interest" description="RNA binding" evidence="7">
    <location>
        <begin position="248"/>
        <end position="254"/>
    </location>
</feature>
<feature type="binding site" evidence="7">
    <location>
        <position position="190"/>
    </location>
    <ligand>
        <name>substrate</name>
    </ligand>
</feature>
<dbReference type="FunFam" id="3.20.20.105:FF:000001">
    <property type="entry name" value="Queuine tRNA-ribosyltransferase"/>
    <property type="match status" value="1"/>
</dbReference>
<feature type="binding site" evidence="7">
    <location>
        <position position="147"/>
    </location>
    <ligand>
        <name>substrate</name>
    </ligand>
</feature>
<dbReference type="NCBIfam" id="TIGR00430">
    <property type="entry name" value="Q_tRNA_tgt"/>
    <property type="match status" value="1"/>
</dbReference>
<keyword evidence="4 7" id="KW-0819">tRNA processing</keyword>
<comment type="caution">
    <text evidence="7">Lacks conserved residue(s) required for the propagation of feature annotation.</text>
</comment>
<dbReference type="GO" id="GO:0046872">
    <property type="term" value="F:metal ion binding"/>
    <property type="evidence" value="ECO:0007669"/>
    <property type="project" value="UniProtKB-KW"/>
</dbReference>
<reference evidence="9 10" key="1">
    <citation type="submission" date="2017-05" db="EMBL/GenBank/DDBJ databases">
        <authorList>
            <person name="Song R."/>
            <person name="Chenine A.L."/>
            <person name="Ruprecht R.M."/>
        </authorList>
    </citation>
    <scope>NUCLEOTIDE SEQUENCE [LARGE SCALE GENOMIC DNA]</scope>
    <source>
        <strain evidence="9 10">CECT 8489</strain>
    </source>
</reference>